<evidence type="ECO:0008006" key="4">
    <source>
        <dbReference type="Google" id="ProtNLM"/>
    </source>
</evidence>
<organism evidence="2 3">
    <name type="scientific">Chryseobacterium luquanense</name>
    <dbReference type="NCBI Taxonomy" id="2983766"/>
    <lineage>
        <taxon>Bacteria</taxon>
        <taxon>Pseudomonadati</taxon>
        <taxon>Bacteroidota</taxon>
        <taxon>Flavobacteriia</taxon>
        <taxon>Flavobacteriales</taxon>
        <taxon>Weeksellaceae</taxon>
        <taxon>Chryseobacterium group</taxon>
        <taxon>Chryseobacterium</taxon>
    </lineage>
</organism>
<sequence>MKKNVILSLVMILTSSLFATNAKADWNCTKDGYVGPDGTSCLYYDASTKCYMRVEHHRAFFGLFQWNTVSIAGCSQQSTELTSSVE</sequence>
<dbReference type="RefSeq" id="WP_267282215.1">
    <property type="nucleotide sequence ID" value="NZ_JAOVZV010000017.1"/>
</dbReference>
<dbReference type="EMBL" id="JAOVZV010000017">
    <property type="protein sequence ID" value="MCX8533731.1"/>
    <property type="molecule type" value="Genomic_DNA"/>
</dbReference>
<feature type="signal peptide" evidence="1">
    <location>
        <begin position="1"/>
        <end position="24"/>
    </location>
</feature>
<name>A0ABT3Y6M4_9FLAO</name>
<reference evidence="2" key="1">
    <citation type="submission" date="2022-10" db="EMBL/GenBank/DDBJ databases">
        <title>Chryseobacterium sp. nov., a novel bacterial species.</title>
        <authorList>
            <person name="Cao Y."/>
        </authorList>
    </citation>
    <scope>NUCLEOTIDE SEQUENCE</scope>
    <source>
        <strain evidence="2">KC 927</strain>
    </source>
</reference>
<evidence type="ECO:0000256" key="1">
    <source>
        <dbReference type="SAM" id="SignalP"/>
    </source>
</evidence>
<evidence type="ECO:0000313" key="2">
    <source>
        <dbReference type="EMBL" id="MCX8533731.1"/>
    </source>
</evidence>
<protein>
    <recommendedName>
        <fullName evidence="4">Secreted protein</fullName>
    </recommendedName>
</protein>
<accession>A0ABT3Y6M4</accession>
<evidence type="ECO:0000313" key="3">
    <source>
        <dbReference type="Proteomes" id="UP001070176"/>
    </source>
</evidence>
<keyword evidence="1" id="KW-0732">Signal</keyword>
<gene>
    <name evidence="2" type="ORF">OEA66_15345</name>
</gene>
<feature type="chain" id="PRO_5045368969" description="Secreted protein" evidence="1">
    <location>
        <begin position="25"/>
        <end position="86"/>
    </location>
</feature>
<keyword evidence="3" id="KW-1185">Reference proteome</keyword>
<comment type="caution">
    <text evidence="2">The sequence shown here is derived from an EMBL/GenBank/DDBJ whole genome shotgun (WGS) entry which is preliminary data.</text>
</comment>
<proteinExistence type="predicted"/>
<dbReference type="Proteomes" id="UP001070176">
    <property type="component" value="Unassembled WGS sequence"/>
</dbReference>